<evidence type="ECO:0008006" key="5">
    <source>
        <dbReference type="Google" id="ProtNLM"/>
    </source>
</evidence>
<dbReference type="Proteomes" id="UP000241167">
    <property type="component" value="Unassembled WGS sequence"/>
</dbReference>
<evidence type="ECO:0000313" key="4">
    <source>
        <dbReference type="Proteomes" id="UP000241167"/>
    </source>
</evidence>
<feature type="transmembrane region" description="Helical" evidence="2">
    <location>
        <begin position="339"/>
        <end position="356"/>
    </location>
</feature>
<keyword evidence="2" id="KW-0812">Transmembrane</keyword>
<protein>
    <recommendedName>
        <fullName evidence="5">J domain-containing protein</fullName>
    </recommendedName>
</protein>
<reference evidence="3 4" key="1">
    <citation type="submission" date="2018-03" db="EMBL/GenBank/DDBJ databases">
        <title>The draft genome of Sphingosinicella sp. GL-C-18.</title>
        <authorList>
            <person name="Liu L."/>
            <person name="Li L."/>
            <person name="Liang L."/>
            <person name="Zhang X."/>
            <person name="Wang T."/>
        </authorList>
    </citation>
    <scope>NUCLEOTIDE SEQUENCE [LARGE SCALE GENOMIC DNA]</scope>
    <source>
        <strain evidence="3 4">GL-C-18</strain>
    </source>
</reference>
<sequence length="584" mass="65227">MTGEDWTELGLAPTADHREIRKAYARRLKTIDPEADPDAFIRLRTARDRALSQDPDRQFAVTGARTDAEAAMGVGNGEAPDADPNLEPAADAEVQPAAAPDTSEEAPPEPVLLAAPFQRIESLLFDPDVRPDPIELQQIVTEILADPALERIDIAQWVEGFLADTIVRGTPLSDPMIDPAAAHFGWGQDGNQISRPPIIDWILQRREDSIFEAGLIAGSPEYATILHALRAPPPTQLGERQVRRQSVRVEYLLSYFQTLHPTMLATLDQQSIQFWSDRFVAEGAGNGFARKLREWEKDRIWKRGLWPVERRGDWLIALCIFLMPYLFAWALLRPGYSRVARFVGFGWMILVVAAMLTNPDKPSELKEAPALDLERTRLVSSEHDLPPLLSDYAGPELTLGAMKTRNKPLHDLLVQRWTALRAGDRRTWDLERSVRETLNDALGAGLRGGEYDIHRRFWQFRVDRARTFQQEDAAKCDAFLEGTLPGQVFPPEIEEERRALVREVLLRPLSNAPPRRTGTYRIPGSVVADARALSKLGAPRFDAALERRGTAAEHCAVGIALIEAAISAPRKVGRTLLKDMSSAL</sequence>
<dbReference type="OrthoDB" id="8094857at2"/>
<feature type="compositionally biased region" description="Low complexity" evidence="1">
    <location>
        <begin position="87"/>
        <end position="101"/>
    </location>
</feature>
<keyword evidence="2" id="KW-1133">Transmembrane helix</keyword>
<keyword evidence="2" id="KW-0472">Membrane</keyword>
<evidence type="ECO:0000256" key="1">
    <source>
        <dbReference type="SAM" id="MobiDB-lite"/>
    </source>
</evidence>
<dbReference type="AlphaFoldDB" id="A0A2P7QKD0"/>
<name>A0A2P7QKD0_9SPHN</name>
<keyword evidence="4" id="KW-1185">Reference proteome</keyword>
<gene>
    <name evidence="3" type="ORF">C7I55_18260</name>
</gene>
<proteinExistence type="predicted"/>
<dbReference type="RefSeq" id="WP_106514460.1">
    <property type="nucleotide sequence ID" value="NZ_PXYI01000006.1"/>
</dbReference>
<organism evidence="3 4">
    <name type="scientific">Allosphingosinicella deserti</name>
    <dbReference type="NCBI Taxonomy" id="2116704"/>
    <lineage>
        <taxon>Bacteria</taxon>
        <taxon>Pseudomonadati</taxon>
        <taxon>Pseudomonadota</taxon>
        <taxon>Alphaproteobacteria</taxon>
        <taxon>Sphingomonadales</taxon>
        <taxon>Sphingomonadaceae</taxon>
        <taxon>Allosphingosinicella</taxon>
    </lineage>
</organism>
<evidence type="ECO:0000313" key="3">
    <source>
        <dbReference type="EMBL" id="PSJ38390.1"/>
    </source>
</evidence>
<feature type="transmembrane region" description="Helical" evidence="2">
    <location>
        <begin position="314"/>
        <end position="332"/>
    </location>
</feature>
<comment type="caution">
    <text evidence="3">The sequence shown here is derived from an EMBL/GenBank/DDBJ whole genome shotgun (WGS) entry which is preliminary data.</text>
</comment>
<evidence type="ECO:0000256" key="2">
    <source>
        <dbReference type="SAM" id="Phobius"/>
    </source>
</evidence>
<accession>A0A2P7QKD0</accession>
<feature type="region of interest" description="Disordered" evidence="1">
    <location>
        <begin position="73"/>
        <end position="108"/>
    </location>
</feature>
<dbReference type="EMBL" id="PXYI01000006">
    <property type="protein sequence ID" value="PSJ38390.1"/>
    <property type="molecule type" value="Genomic_DNA"/>
</dbReference>